<name>A0A6J4V6Q5_9BACT</name>
<organism evidence="1">
    <name type="scientific">uncultured Thermomicrobiales bacterium</name>
    <dbReference type="NCBI Taxonomy" id="1645740"/>
    <lineage>
        <taxon>Bacteria</taxon>
        <taxon>Pseudomonadati</taxon>
        <taxon>Thermomicrobiota</taxon>
        <taxon>Thermomicrobia</taxon>
        <taxon>Thermomicrobiales</taxon>
        <taxon>environmental samples</taxon>
    </lineage>
</organism>
<dbReference type="EMBL" id="CADCWM010000552">
    <property type="protein sequence ID" value="CAA9568445.1"/>
    <property type="molecule type" value="Genomic_DNA"/>
</dbReference>
<protein>
    <recommendedName>
        <fullName evidence="2">IrrE N-terminal-like domain-containing protein</fullName>
    </recommendedName>
</protein>
<evidence type="ECO:0008006" key="2">
    <source>
        <dbReference type="Google" id="ProtNLM"/>
    </source>
</evidence>
<reference evidence="1" key="1">
    <citation type="submission" date="2020-02" db="EMBL/GenBank/DDBJ databases">
        <authorList>
            <person name="Meier V. D."/>
        </authorList>
    </citation>
    <scope>NUCLEOTIDE SEQUENCE</scope>
    <source>
        <strain evidence="1">AVDCRST_MAG88</strain>
    </source>
</reference>
<gene>
    <name evidence="1" type="ORF">AVDCRST_MAG88-2113</name>
</gene>
<sequence length="220" mass="24312">MAGTSPGLRVSDSLGLPERARGIRQLRETLAAIDRVHCVGPLPWIQVEIRSQMPQAGRFLYNPLGGVPLGIALRRGNSSKRLTLAHEVGHFLDYSAIGQPNRFETTARAIVLAGWRQAVMASTSVQRLLRLRGARPSSPRIGGHIHTGCVRYPATDVELWARSYAQYVALRGRDAALLDELDAARARGAGVDFAEQWDDDDFAPIAHAIDELFERLGWRR</sequence>
<accession>A0A6J4V6Q5</accession>
<dbReference type="AlphaFoldDB" id="A0A6J4V6Q5"/>
<evidence type="ECO:0000313" key="1">
    <source>
        <dbReference type="EMBL" id="CAA9568445.1"/>
    </source>
</evidence>
<proteinExistence type="predicted"/>